<dbReference type="PANTHER" id="PTHR40082">
    <property type="entry name" value="BLR5956 PROTEIN"/>
    <property type="match status" value="1"/>
</dbReference>
<dbReference type="RefSeq" id="WP_128693424.1">
    <property type="nucleotide sequence ID" value="NZ_LHQS01000002.1"/>
</dbReference>
<dbReference type="OrthoDB" id="15395at2157"/>
<dbReference type="PANTHER" id="PTHR40082:SF1">
    <property type="entry name" value="BLR5956 PROTEIN"/>
    <property type="match status" value="1"/>
</dbReference>
<dbReference type="GO" id="GO:0004852">
    <property type="term" value="F:uroporphyrinogen-III synthase activity"/>
    <property type="evidence" value="ECO:0007669"/>
    <property type="project" value="InterPro"/>
</dbReference>
<sequence>MKIAITRLENKAADDQATCAHFGHECYTVSPLKAVILEDRIVEFADAVNREAFDCLFFTSALPAVLIAPKIERYPRVIAIGPKTAETLQDYGIDAETLPAYYSREFVPYLGEWLKGRSVGIPRADVPNPVLIEGIRAAGGDPEEVPIYGLEPTGREFALDGADALIFTSAMSFREARWRPHPGLLLVAIGDITADAMRDGGYPPDVTGNGTLAGTLEALNTHLSSIQA</sequence>
<proteinExistence type="predicted"/>
<evidence type="ECO:0000313" key="2">
    <source>
        <dbReference type="EMBL" id="RXE55732.1"/>
    </source>
</evidence>
<dbReference type="SUPFAM" id="SSF69618">
    <property type="entry name" value="HemD-like"/>
    <property type="match status" value="1"/>
</dbReference>
<reference evidence="2 3" key="1">
    <citation type="journal article" date="2015" name="Int. J. Syst. Evol. Microbiol.">
        <title>Methanoculleus taiwanensis sp. nov., a methanogen isolated from deep marine sediment at the deformation front area near Taiwan.</title>
        <authorList>
            <person name="Weng C.Y."/>
            <person name="Chen S.C."/>
            <person name="Lai M.C."/>
            <person name="Wu S.Y."/>
            <person name="Lin S."/>
            <person name="Yang T.F."/>
            <person name="Chen P.C."/>
        </authorList>
    </citation>
    <scope>NUCLEOTIDE SEQUENCE [LARGE SCALE GENOMIC DNA]</scope>
    <source>
        <strain evidence="2 3">CYW4</strain>
    </source>
</reference>
<dbReference type="Proteomes" id="UP000290932">
    <property type="component" value="Unassembled WGS sequence"/>
</dbReference>
<comment type="caution">
    <text evidence="2">The sequence shown here is derived from an EMBL/GenBank/DDBJ whole genome shotgun (WGS) entry which is preliminary data.</text>
</comment>
<dbReference type="InterPro" id="IPR039793">
    <property type="entry name" value="UROS/Hem4"/>
</dbReference>
<accession>A0A498GYV8</accession>
<evidence type="ECO:0000259" key="1">
    <source>
        <dbReference type="Pfam" id="PF02602"/>
    </source>
</evidence>
<dbReference type="Gene3D" id="3.40.50.10090">
    <property type="match status" value="2"/>
</dbReference>
<protein>
    <submittedName>
        <fullName evidence="2">Uroporphyrinogen-III synthase</fullName>
    </submittedName>
</protein>
<dbReference type="AlphaFoldDB" id="A0A498GYV8"/>
<dbReference type="InterPro" id="IPR036108">
    <property type="entry name" value="4pyrrol_syn_uPrphyn_synt_sf"/>
</dbReference>
<feature type="domain" description="Tetrapyrrole biosynthesis uroporphyrinogen III synthase" evidence="1">
    <location>
        <begin position="17"/>
        <end position="207"/>
    </location>
</feature>
<evidence type="ECO:0000313" key="3">
    <source>
        <dbReference type="Proteomes" id="UP000290932"/>
    </source>
</evidence>
<name>A0A498GYV8_9EURY</name>
<dbReference type="InterPro" id="IPR003754">
    <property type="entry name" value="4pyrrol_synth_uPrphyn_synth"/>
</dbReference>
<organism evidence="2 3">
    <name type="scientific">Methanoculleus taiwanensis</name>
    <dbReference type="NCBI Taxonomy" id="1550565"/>
    <lineage>
        <taxon>Archaea</taxon>
        <taxon>Methanobacteriati</taxon>
        <taxon>Methanobacteriota</taxon>
        <taxon>Stenosarchaea group</taxon>
        <taxon>Methanomicrobia</taxon>
        <taxon>Methanomicrobiales</taxon>
        <taxon>Methanomicrobiaceae</taxon>
        <taxon>Methanoculleus</taxon>
    </lineage>
</organism>
<gene>
    <name evidence="2" type="ORF">ABH15_05725</name>
</gene>
<dbReference type="Pfam" id="PF02602">
    <property type="entry name" value="HEM4"/>
    <property type="match status" value="1"/>
</dbReference>
<dbReference type="GO" id="GO:0006780">
    <property type="term" value="P:uroporphyrinogen III biosynthetic process"/>
    <property type="evidence" value="ECO:0007669"/>
    <property type="project" value="InterPro"/>
</dbReference>
<dbReference type="CDD" id="cd06578">
    <property type="entry name" value="HemD"/>
    <property type="match status" value="1"/>
</dbReference>
<keyword evidence="3" id="KW-1185">Reference proteome</keyword>
<dbReference type="EMBL" id="LHQS01000002">
    <property type="protein sequence ID" value="RXE55732.1"/>
    <property type="molecule type" value="Genomic_DNA"/>
</dbReference>